<dbReference type="InterPro" id="IPR016176">
    <property type="entry name" value="Cbl-dep_enz_cat"/>
</dbReference>
<proteinExistence type="predicted"/>
<dbReference type="EMBL" id="JASKYM010000001">
    <property type="protein sequence ID" value="MDK2562507.1"/>
    <property type="molecule type" value="Genomic_DNA"/>
</dbReference>
<dbReference type="Proteomes" id="UP001301012">
    <property type="component" value="Unassembled WGS sequence"/>
</dbReference>
<comment type="caution">
    <text evidence="2">The sequence shown here is derived from an EMBL/GenBank/DDBJ whole genome shotgun (WGS) entry which is preliminary data.</text>
</comment>
<keyword evidence="3" id="KW-1185">Reference proteome</keyword>
<dbReference type="Gene3D" id="1.10.8.1000">
    <property type="entry name" value="Ornithine 4,5 aminomutase S component, alpha subunit-like"/>
    <property type="match status" value="1"/>
</dbReference>
<sequence>MKKRLDDFQDRRAHLANLSDEELKARFWALAGELIDPMLELGKKNTTPSIERSVLLRMGFSSLEAKEILTGVMENNLISKGAGHVVYKLSKSKNIDVREAGLMLVNGKCWDEVVNLFAKEGASC</sequence>
<feature type="domain" description="D-Lysine 5,6-aminomutase alpha subunit" evidence="1">
    <location>
        <begin position="3"/>
        <end position="117"/>
    </location>
</feature>
<evidence type="ECO:0000313" key="3">
    <source>
        <dbReference type="Proteomes" id="UP001301012"/>
    </source>
</evidence>
<gene>
    <name evidence="2" type="ORF">QOZ84_03020</name>
</gene>
<organism evidence="2 3">
    <name type="scientific">Romboutsia sedimentorum</name>
    <dbReference type="NCBI Taxonomy" id="1368474"/>
    <lineage>
        <taxon>Bacteria</taxon>
        <taxon>Bacillati</taxon>
        <taxon>Bacillota</taxon>
        <taxon>Clostridia</taxon>
        <taxon>Peptostreptococcales</taxon>
        <taxon>Peptostreptococcaceae</taxon>
        <taxon>Romboutsia</taxon>
    </lineage>
</organism>
<evidence type="ECO:0000259" key="1">
    <source>
        <dbReference type="Pfam" id="PF16552"/>
    </source>
</evidence>
<dbReference type="Pfam" id="PF16552">
    <property type="entry name" value="OAM_alpha"/>
    <property type="match status" value="1"/>
</dbReference>
<dbReference type="InterPro" id="IPR015130">
    <property type="entry name" value="Lys-AminoMut_A"/>
</dbReference>
<dbReference type="SUPFAM" id="SSF51703">
    <property type="entry name" value="Cobalamin (vitamin B12)-dependent enzymes"/>
    <property type="match status" value="1"/>
</dbReference>
<reference evidence="2 3" key="1">
    <citation type="submission" date="2023-05" db="EMBL/GenBank/DDBJ databases">
        <title>Rombocin, a short stable natural nisin variant, displays selective antimicrobial activity against Listeria monocytogenes and employs dual mode of action to kill target bacterial strains.</title>
        <authorList>
            <person name="Wambui J."/>
            <person name="Stephan R."/>
            <person name="Kuipers O.P."/>
        </authorList>
    </citation>
    <scope>NUCLEOTIDE SEQUENCE [LARGE SCALE GENOMIC DNA]</scope>
    <source>
        <strain evidence="2 3">RC002</strain>
    </source>
</reference>
<dbReference type="RefSeq" id="WP_284131482.1">
    <property type="nucleotide sequence ID" value="NZ_JASKYM010000001.1"/>
</dbReference>
<dbReference type="Gene3D" id="6.10.250.2220">
    <property type="match status" value="1"/>
</dbReference>
<protein>
    <submittedName>
        <fullName evidence="2">Ornithine aminomutase subunit alpha</fullName>
    </submittedName>
</protein>
<evidence type="ECO:0000313" key="2">
    <source>
        <dbReference type="EMBL" id="MDK2562507.1"/>
    </source>
</evidence>
<name>A0ABT7E742_9FIRM</name>
<accession>A0ABT7E742</accession>